<sequence>MKKSLKFFTGFLVFLIMACGAQRSTQSNIEKTQEEMSTEGTDTGNSATGSDDSTAMDSESPDTSVQNNDETSSTTPNEQATTQNPPSANENMNIDDNSDMYTELEMTGAQVQNFESSLEEFQTRQKSMANGEMLGTVDDEKDRLLKEILSPEQYTSYQTWKKDN</sequence>
<name>A0A0F9RHI0_9ZZZZ</name>
<gene>
    <name evidence="2" type="ORF">LCGC14_0972980</name>
</gene>
<proteinExistence type="predicted"/>
<dbReference type="AlphaFoldDB" id="A0A0F9RHI0"/>
<evidence type="ECO:0008006" key="3">
    <source>
        <dbReference type="Google" id="ProtNLM"/>
    </source>
</evidence>
<dbReference type="EMBL" id="LAZR01003585">
    <property type="protein sequence ID" value="KKN16733.1"/>
    <property type="molecule type" value="Genomic_DNA"/>
</dbReference>
<comment type="caution">
    <text evidence="2">The sequence shown here is derived from an EMBL/GenBank/DDBJ whole genome shotgun (WGS) entry which is preliminary data.</text>
</comment>
<feature type="region of interest" description="Disordered" evidence="1">
    <location>
        <begin position="24"/>
        <end position="100"/>
    </location>
</feature>
<evidence type="ECO:0000256" key="1">
    <source>
        <dbReference type="SAM" id="MobiDB-lite"/>
    </source>
</evidence>
<reference evidence="2" key="1">
    <citation type="journal article" date="2015" name="Nature">
        <title>Complex archaea that bridge the gap between prokaryotes and eukaryotes.</title>
        <authorList>
            <person name="Spang A."/>
            <person name="Saw J.H."/>
            <person name="Jorgensen S.L."/>
            <person name="Zaremba-Niedzwiedzka K."/>
            <person name="Martijn J."/>
            <person name="Lind A.E."/>
            <person name="van Eijk R."/>
            <person name="Schleper C."/>
            <person name="Guy L."/>
            <person name="Ettema T.J."/>
        </authorList>
    </citation>
    <scope>NUCLEOTIDE SEQUENCE</scope>
</reference>
<accession>A0A0F9RHI0</accession>
<organism evidence="2">
    <name type="scientific">marine sediment metagenome</name>
    <dbReference type="NCBI Taxonomy" id="412755"/>
    <lineage>
        <taxon>unclassified sequences</taxon>
        <taxon>metagenomes</taxon>
        <taxon>ecological metagenomes</taxon>
    </lineage>
</organism>
<dbReference type="PROSITE" id="PS51257">
    <property type="entry name" value="PROKAR_LIPOPROTEIN"/>
    <property type="match status" value="1"/>
</dbReference>
<protein>
    <recommendedName>
        <fullName evidence="3">Lipoprotein</fullName>
    </recommendedName>
</protein>
<evidence type="ECO:0000313" key="2">
    <source>
        <dbReference type="EMBL" id="KKN16733.1"/>
    </source>
</evidence>
<feature type="compositionally biased region" description="Polar residues" evidence="1">
    <location>
        <begin position="38"/>
        <end position="95"/>
    </location>
</feature>